<dbReference type="PANTHER" id="PTHR42951:SF4">
    <property type="entry name" value="ACYL-COENZYME A THIOESTERASE MBLAC2"/>
    <property type="match status" value="1"/>
</dbReference>
<dbReference type="InterPro" id="IPR036866">
    <property type="entry name" value="RibonucZ/Hydroxyglut_hydro"/>
</dbReference>
<feature type="domain" description="Metallo-beta-lactamase" evidence="1">
    <location>
        <begin position="58"/>
        <end position="243"/>
    </location>
</feature>
<dbReference type="Gene3D" id="3.60.15.10">
    <property type="entry name" value="Ribonuclease Z/Hydroxyacylglutathione hydrolase-like"/>
    <property type="match status" value="1"/>
</dbReference>
<dbReference type="InterPro" id="IPR050855">
    <property type="entry name" value="NDM-1-like"/>
</dbReference>
<dbReference type="EMBL" id="UINC01000843">
    <property type="protein sequence ID" value="SUZ62029.1"/>
    <property type="molecule type" value="Genomic_DNA"/>
</dbReference>
<dbReference type="SUPFAM" id="SSF56281">
    <property type="entry name" value="Metallo-hydrolase/oxidoreductase"/>
    <property type="match status" value="1"/>
</dbReference>
<evidence type="ECO:0000313" key="2">
    <source>
        <dbReference type="EMBL" id="SUZ62029.1"/>
    </source>
</evidence>
<dbReference type="AlphaFoldDB" id="A0A381P6X9"/>
<proteinExistence type="predicted"/>
<dbReference type="SMART" id="SM00849">
    <property type="entry name" value="Lactamase_B"/>
    <property type="match status" value="1"/>
</dbReference>
<dbReference type="PANTHER" id="PTHR42951">
    <property type="entry name" value="METALLO-BETA-LACTAMASE DOMAIN-CONTAINING"/>
    <property type="match status" value="1"/>
</dbReference>
<evidence type="ECO:0000259" key="1">
    <source>
        <dbReference type="SMART" id="SM00849"/>
    </source>
</evidence>
<organism evidence="2">
    <name type="scientific">marine metagenome</name>
    <dbReference type="NCBI Taxonomy" id="408172"/>
    <lineage>
        <taxon>unclassified sequences</taxon>
        <taxon>metagenomes</taxon>
        <taxon>ecological metagenomes</taxon>
    </lineage>
</organism>
<reference evidence="2" key="1">
    <citation type="submission" date="2018-05" db="EMBL/GenBank/DDBJ databases">
        <authorList>
            <person name="Lanie J.A."/>
            <person name="Ng W.-L."/>
            <person name="Kazmierczak K.M."/>
            <person name="Andrzejewski T.M."/>
            <person name="Davidsen T.M."/>
            <person name="Wayne K.J."/>
            <person name="Tettelin H."/>
            <person name="Glass J.I."/>
            <person name="Rusch D."/>
            <person name="Podicherti R."/>
            <person name="Tsui H.-C.T."/>
            <person name="Winkler M.E."/>
        </authorList>
    </citation>
    <scope>NUCLEOTIDE SEQUENCE</scope>
</reference>
<dbReference type="InterPro" id="IPR001279">
    <property type="entry name" value="Metallo-B-lactamas"/>
</dbReference>
<accession>A0A381P6X9</accession>
<gene>
    <name evidence="2" type="ORF">METZ01_LOCUS14883</name>
</gene>
<dbReference type="Pfam" id="PF00753">
    <property type="entry name" value="Lactamase_B"/>
    <property type="match status" value="1"/>
</dbReference>
<name>A0A381P6X9_9ZZZZ</name>
<sequence length="323" mass="35195">MNGSPRQTAWFGTFSFLLLLGLLARTLPVATEAAQQVEPVRVIPVQGNVYMLQFSNTLGNIGVLPGPDGVLLIDDQVPGMTNNVLRGVREITDEEIRFVINTHVHMDHFGGNPILADMGATIISHKNVRDRMFQPHHTPRSGGTYARAPIAEANRPILTFEDAMNFHMNGEDVRVWLVPRAHTDGDAFTYFATSDVLHTGDVFRTNMYPIIDVFNGGSLAGTIAATETAIALAGPNTKVIPGHGDGFTDRDGLIEVLDMMVDIRDTIQEMIVSGMHLEEVLAARPTAEYDEQWGQVATWNAKDVVPIIYNELGGGPTLPLGGN</sequence>
<protein>
    <recommendedName>
        <fullName evidence="1">Metallo-beta-lactamase domain-containing protein</fullName>
    </recommendedName>
</protein>
<dbReference type="CDD" id="cd16282">
    <property type="entry name" value="metallo-hydrolase-like_MBL-fold"/>
    <property type="match status" value="1"/>
</dbReference>